<keyword evidence="4" id="KW-1185">Reference proteome</keyword>
<organism evidence="3 4">
    <name type="scientific">Dactylosporangium siamense</name>
    <dbReference type="NCBI Taxonomy" id="685454"/>
    <lineage>
        <taxon>Bacteria</taxon>
        <taxon>Bacillati</taxon>
        <taxon>Actinomycetota</taxon>
        <taxon>Actinomycetes</taxon>
        <taxon>Micromonosporales</taxon>
        <taxon>Micromonosporaceae</taxon>
        <taxon>Dactylosporangium</taxon>
    </lineage>
</organism>
<dbReference type="Proteomes" id="UP000660611">
    <property type="component" value="Unassembled WGS sequence"/>
</dbReference>
<dbReference type="InterPro" id="IPR041698">
    <property type="entry name" value="Methyltransf_25"/>
</dbReference>
<evidence type="ECO:0000313" key="4">
    <source>
        <dbReference type="Proteomes" id="UP000660611"/>
    </source>
</evidence>
<comment type="caution">
    <text evidence="3">The sequence shown here is derived from an EMBL/GenBank/DDBJ whole genome shotgun (WGS) entry which is preliminary data.</text>
</comment>
<dbReference type="PANTHER" id="PTHR43861">
    <property type="entry name" value="TRANS-ACONITATE 2-METHYLTRANSFERASE-RELATED"/>
    <property type="match status" value="1"/>
</dbReference>
<dbReference type="Pfam" id="PF13649">
    <property type="entry name" value="Methyltransf_25"/>
    <property type="match status" value="1"/>
</dbReference>
<dbReference type="CDD" id="cd02440">
    <property type="entry name" value="AdoMet_MTases"/>
    <property type="match status" value="1"/>
</dbReference>
<dbReference type="GO" id="GO:0008168">
    <property type="term" value="F:methyltransferase activity"/>
    <property type="evidence" value="ECO:0007669"/>
    <property type="project" value="UniProtKB-KW"/>
</dbReference>
<gene>
    <name evidence="3" type="ORF">Dsi01nite_062320</name>
</gene>
<reference evidence="3" key="1">
    <citation type="submission" date="2021-01" db="EMBL/GenBank/DDBJ databases">
        <title>Whole genome shotgun sequence of Dactylosporangium siamense NBRC 106093.</title>
        <authorList>
            <person name="Komaki H."/>
            <person name="Tamura T."/>
        </authorList>
    </citation>
    <scope>NUCLEOTIDE SEQUENCE</scope>
    <source>
        <strain evidence="3">NBRC 106093</strain>
    </source>
</reference>
<keyword evidence="1" id="KW-0808">Transferase</keyword>
<dbReference type="Gene3D" id="2.20.25.110">
    <property type="entry name" value="S-adenosyl-L-methionine-dependent methyltransferases"/>
    <property type="match status" value="1"/>
</dbReference>
<evidence type="ECO:0000259" key="2">
    <source>
        <dbReference type="Pfam" id="PF13649"/>
    </source>
</evidence>
<keyword evidence="3" id="KW-0489">Methyltransferase</keyword>
<evidence type="ECO:0000256" key="1">
    <source>
        <dbReference type="ARBA" id="ARBA00022679"/>
    </source>
</evidence>
<dbReference type="InterPro" id="IPR029063">
    <property type="entry name" value="SAM-dependent_MTases_sf"/>
</dbReference>
<feature type="domain" description="Methyltransferase" evidence="2">
    <location>
        <begin position="51"/>
        <end position="144"/>
    </location>
</feature>
<protein>
    <submittedName>
        <fullName evidence="3">Methyltransferase</fullName>
    </submittedName>
</protein>
<evidence type="ECO:0000313" key="3">
    <source>
        <dbReference type="EMBL" id="GIG48191.1"/>
    </source>
</evidence>
<dbReference type="AlphaFoldDB" id="A0A919UDR0"/>
<proteinExistence type="predicted"/>
<dbReference type="RefSeq" id="WP_203849901.1">
    <property type="nucleotide sequence ID" value="NZ_BAAAVW010000022.1"/>
</dbReference>
<dbReference type="GO" id="GO:0032259">
    <property type="term" value="P:methylation"/>
    <property type="evidence" value="ECO:0007669"/>
    <property type="project" value="UniProtKB-KW"/>
</dbReference>
<dbReference type="Gene3D" id="3.40.50.150">
    <property type="entry name" value="Vaccinia Virus protein VP39"/>
    <property type="match status" value="1"/>
</dbReference>
<dbReference type="EMBL" id="BONQ01000096">
    <property type="protein sequence ID" value="GIG48191.1"/>
    <property type="molecule type" value="Genomic_DNA"/>
</dbReference>
<sequence>MSEHKGSAWYADFFTELPNEFWRRAAVPELTTADVGFVQERLGLAPGSRLLDVPCGSGRHSLALAALGHRVTGVDISTEAIGHARRTAEEATVEAEFIVADMRDIPRTGDFDAVLCLGNSFGYLEPADLTVFIAAAAAALRPGGGLVVDFSATAETVLPGFTGQDRVMRTGDITVEAAIEYDVLTSRMLSRYTFIRGDERLDATAVHHVYTSGHIGALLRDGGFTDVTLFGGPDGAPYTVGSDRLLVTARRGTVQ</sequence>
<name>A0A919UDR0_9ACTN</name>
<accession>A0A919UDR0</accession>
<dbReference type="SUPFAM" id="SSF53335">
    <property type="entry name" value="S-adenosyl-L-methionine-dependent methyltransferases"/>
    <property type="match status" value="1"/>
</dbReference>